<organism evidence="2 3">
    <name type="scientific">Kribbella aluminosa</name>
    <dbReference type="NCBI Taxonomy" id="416017"/>
    <lineage>
        <taxon>Bacteria</taxon>
        <taxon>Bacillati</taxon>
        <taxon>Actinomycetota</taxon>
        <taxon>Actinomycetes</taxon>
        <taxon>Propionibacteriales</taxon>
        <taxon>Kribbellaceae</taxon>
        <taxon>Kribbella</taxon>
    </lineage>
</organism>
<feature type="compositionally biased region" description="Polar residues" evidence="1">
    <location>
        <begin position="57"/>
        <end position="73"/>
    </location>
</feature>
<evidence type="ECO:0000313" key="3">
    <source>
        <dbReference type="Proteomes" id="UP000755585"/>
    </source>
</evidence>
<reference evidence="2 3" key="1">
    <citation type="submission" date="2021-03" db="EMBL/GenBank/DDBJ databases">
        <title>Sequencing the genomes of 1000 actinobacteria strains.</title>
        <authorList>
            <person name="Klenk H.-P."/>
        </authorList>
    </citation>
    <scope>NUCLEOTIDE SEQUENCE [LARGE SCALE GENOMIC DNA]</scope>
    <source>
        <strain evidence="2 3">DSM 18824</strain>
    </source>
</reference>
<dbReference type="EMBL" id="JAGINT010000001">
    <property type="protein sequence ID" value="MBP2349550.1"/>
    <property type="molecule type" value="Genomic_DNA"/>
</dbReference>
<accession>A0ABS4UD41</accession>
<dbReference type="RefSeq" id="WP_209692702.1">
    <property type="nucleotide sequence ID" value="NZ_BAAAVU010000039.1"/>
</dbReference>
<sequence length="80" mass="8596">MTRTRLPLRGDAVRRHQAASRTALGVGGRLLQRVQRLEDVLQVLVAVRPPFPGVRRTSMSASGPASGITSPHSSRGPGMR</sequence>
<evidence type="ECO:0000313" key="2">
    <source>
        <dbReference type="EMBL" id="MBP2349550.1"/>
    </source>
</evidence>
<dbReference type="Proteomes" id="UP000755585">
    <property type="component" value="Unassembled WGS sequence"/>
</dbReference>
<feature type="region of interest" description="Disordered" evidence="1">
    <location>
        <begin position="52"/>
        <end position="80"/>
    </location>
</feature>
<evidence type="ECO:0000256" key="1">
    <source>
        <dbReference type="SAM" id="MobiDB-lite"/>
    </source>
</evidence>
<keyword evidence="3" id="KW-1185">Reference proteome</keyword>
<name>A0ABS4UD41_9ACTN</name>
<protein>
    <submittedName>
        <fullName evidence="2">Uncharacterized protein</fullName>
    </submittedName>
</protein>
<gene>
    <name evidence="2" type="ORF">JOF29_000633</name>
</gene>
<proteinExistence type="predicted"/>
<comment type="caution">
    <text evidence="2">The sequence shown here is derived from an EMBL/GenBank/DDBJ whole genome shotgun (WGS) entry which is preliminary data.</text>
</comment>